<reference evidence="2 3" key="1">
    <citation type="journal article" date="2013" name="PLoS Genet.">
        <title>Distinctive expansion of potential virulence genes in the genome of the oomycete fish pathogen Saprolegnia parasitica.</title>
        <authorList>
            <person name="Jiang R.H."/>
            <person name="de Bruijn I."/>
            <person name="Haas B.J."/>
            <person name="Belmonte R."/>
            <person name="Lobach L."/>
            <person name="Christie J."/>
            <person name="van den Ackerveken G."/>
            <person name="Bottin A."/>
            <person name="Bulone V."/>
            <person name="Diaz-Moreno S.M."/>
            <person name="Dumas B."/>
            <person name="Fan L."/>
            <person name="Gaulin E."/>
            <person name="Govers F."/>
            <person name="Grenville-Briggs L.J."/>
            <person name="Horner N.R."/>
            <person name="Levin J.Z."/>
            <person name="Mammella M."/>
            <person name="Meijer H.J."/>
            <person name="Morris P."/>
            <person name="Nusbaum C."/>
            <person name="Oome S."/>
            <person name="Phillips A.J."/>
            <person name="van Rooyen D."/>
            <person name="Rzeszutek E."/>
            <person name="Saraiva M."/>
            <person name="Secombes C.J."/>
            <person name="Seidl M.F."/>
            <person name="Snel B."/>
            <person name="Stassen J.H."/>
            <person name="Sykes S."/>
            <person name="Tripathy S."/>
            <person name="van den Berg H."/>
            <person name="Vega-Arreguin J.C."/>
            <person name="Wawra S."/>
            <person name="Young S.K."/>
            <person name="Zeng Q."/>
            <person name="Dieguez-Uribeondo J."/>
            <person name="Russ C."/>
            <person name="Tyler B.M."/>
            <person name="van West P."/>
        </authorList>
    </citation>
    <scope>NUCLEOTIDE SEQUENCE [LARGE SCALE GENOMIC DNA]</scope>
    <source>
        <strain evidence="2 3">CBS 223.65</strain>
    </source>
</reference>
<sequence>MATVMSSISHRFGPSAKKDRKSHRFAPYSAKRPALPEYESYLEAMDSADEFCAETDVETPFSAVVEDDFVRLSIEEELEMDPSLDMEWSSEDLSILLALFAKDMKV</sequence>
<dbReference type="VEuPathDB" id="FungiDB:SPRG_11872"/>
<dbReference type="OMA" id="SHRFAPY"/>
<evidence type="ECO:0000256" key="1">
    <source>
        <dbReference type="SAM" id="MobiDB-lite"/>
    </source>
</evidence>
<dbReference type="EMBL" id="KK583259">
    <property type="protein sequence ID" value="KDO23025.1"/>
    <property type="molecule type" value="Genomic_DNA"/>
</dbReference>
<gene>
    <name evidence="2" type="ORF">SPRG_11872</name>
</gene>
<name>A0A067C1L8_SAPPC</name>
<dbReference type="OrthoDB" id="70730at2759"/>
<feature type="region of interest" description="Disordered" evidence="1">
    <location>
        <begin position="1"/>
        <end position="27"/>
    </location>
</feature>
<keyword evidence="3" id="KW-1185">Reference proteome</keyword>
<dbReference type="GeneID" id="24133882"/>
<evidence type="ECO:0000313" key="3">
    <source>
        <dbReference type="Proteomes" id="UP000030745"/>
    </source>
</evidence>
<dbReference type="Proteomes" id="UP000030745">
    <property type="component" value="Unassembled WGS sequence"/>
</dbReference>
<evidence type="ECO:0000313" key="2">
    <source>
        <dbReference type="EMBL" id="KDO23025.1"/>
    </source>
</evidence>
<dbReference type="KEGG" id="spar:SPRG_11872"/>
<proteinExistence type="predicted"/>
<protein>
    <submittedName>
        <fullName evidence="2">Uncharacterized protein</fullName>
    </submittedName>
</protein>
<organism evidence="2 3">
    <name type="scientific">Saprolegnia parasitica (strain CBS 223.65)</name>
    <dbReference type="NCBI Taxonomy" id="695850"/>
    <lineage>
        <taxon>Eukaryota</taxon>
        <taxon>Sar</taxon>
        <taxon>Stramenopiles</taxon>
        <taxon>Oomycota</taxon>
        <taxon>Saprolegniomycetes</taxon>
        <taxon>Saprolegniales</taxon>
        <taxon>Saprolegniaceae</taxon>
        <taxon>Saprolegnia</taxon>
    </lineage>
</organism>
<dbReference type="AlphaFoldDB" id="A0A067C1L8"/>
<accession>A0A067C1L8</accession>
<dbReference type="RefSeq" id="XP_012206313.1">
    <property type="nucleotide sequence ID" value="XM_012350923.1"/>
</dbReference>